<name>A0ABU0R512_9MICO</name>
<gene>
    <name evidence="1" type="ORF">QFZ26_000382</name>
</gene>
<accession>A0ABU0R512</accession>
<dbReference type="Proteomes" id="UP001239083">
    <property type="component" value="Unassembled WGS sequence"/>
</dbReference>
<reference evidence="1 2" key="1">
    <citation type="submission" date="2023-07" db="EMBL/GenBank/DDBJ databases">
        <title>Comparative genomics of wheat-associated soil bacteria to identify genetic determinants of phenazine resistance.</title>
        <authorList>
            <person name="Mouncey N."/>
        </authorList>
    </citation>
    <scope>NUCLEOTIDE SEQUENCE [LARGE SCALE GENOMIC DNA]</scope>
    <source>
        <strain evidence="1 2">V3I3</strain>
    </source>
</reference>
<sequence>MPRARQSRQRRRLSLVGALVLVLLPISLVACSAAEPTSPALPDGLVTSIQQGRMDVEARQLVVRVENTTAAPVTVEHLAFTAPALEGELAYDDPFELSAGEAIAIRIDIPESRCDVPSAPGTVELAVVTGAGSATGTLTPDDPFDTLVRLNNADCLAESVAAVAEITMPEHLRSTGSGTDRRAIIDVQVTPVTSGSASMLLEQVPNTTLLGNEAGAEWPLGIEVAAGGEPFTIELPVAPARCDAHAIADDKRGTIMAFDITTSDGRAGRIDRPSGDTLKAELYAYYGERCGLQ</sequence>
<organism evidence="1 2">
    <name type="scientific">Agromyces ramosus</name>
    <dbReference type="NCBI Taxonomy" id="33879"/>
    <lineage>
        <taxon>Bacteria</taxon>
        <taxon>Bacillati</taxon>
        <taxon>Actinomycetota</taxon>
        <taxon>Actinomycetes</taxon>
        <taxon>Micrococcales</taxon>
        <taxon>Microbacteriaceae</taxon>
        <taxon>Agromyces</taxon>
    </lineage>
</organism>
<comment type="caution">
    <text evidence="1">The sequence shown here is derived from an EMBL/GenBank/DDBJ whole genome shotgun (WGS) entry which is preliminary data.</text>
</comment>
<protein>
    <recommendedName>
        <fullName evidence="3">Lipoprotein</fullName>
    </recommendedName>
</protein>
<dbReference type="EMBL" id="JAUSYY010000001">
    <property type="protein sequence ID" value="MDQ0892827.1"/>
    <property type="molecule type" value="Genomic_DNA"/>
</dbReference>
<evidence type="ECO:0000313" key="1">
    <source>
        <dbReference type="EMBL" id="MDQ0892827.1"/>
    </source>
</evidence>
<dbReference type="RefSeq" id="WP_307038804.1">
    <property type="nucleotide sequence ID" value="NZ_JAUSYY010000001.1"/>
</dbReference>
<dbReference type="PROSITE" id="PS51257">
    <property type="entry name" value="PROKAR_LIPOPROTEIN"/>
    <property type="match status" value="1"/>
</dbReference>
<evidence type="ECO:0008006" key="3">
    <source>
        <dbReference type="Google" id="ProtNLM"/>
    </source>
</evidence>
<evidence type="ECO:0000313" key="2">
    <source>
        <dbReference type="Proteomes" id="UP001239083"/>
    </source>
</evidence>
<proteinExistence type="predicted"/>
<keyword evidence="2" id="KW-1185">Reference proteome</keyword>